<evidence type="ECO:0000313" key="1">
    <source>
        <dbReference type="EMBL" id="QSQ09282.1"/>
    </source>
</evidence>
<keyword evidence="2" id="KW-1185">Reference proteome</keyword>
<dbReference type="AlphaFoldDB" id="A0A8A0RN26"/>
<dbReference type="InterPro" id="IPR007729">
    <property type="entry name" value="DGOK"/>
</dbReference>
<dbReference type="InterPro" id="IPR042258">
    <property type="entry name" value="DGOK_N"/>
</dbReference>
<accession>A0A8A0RN26</accession>
<gene>
    <name evidence="1" type="primary">dgoK1</name>
    <name evidence="1" type="ORF">H0A61_01643</name>
</gene>
<reference evidence="1" key="1">
    <citation type="submission" date="2020-07" db="EMBL/GenBank/DDBJ databases">
        <title>Koleobacter methoxysyntrophicus gen. nov., sp. nov., a novel anaerobic bacterium isolated from deep subsurface oil field and proposal of Koleobacterales ord. nov. in the phylum Firmicutes.</title>
        <authorList>
            <person name="Sakamoto S."/>
            <person name="Tamaki H."/>
        </authorList>
    </citation>
    <scope>NUCLEOTIDE SEQUENCE</scope>
    <source>
        <strain evidence="1">NRmbB1</strain>
    </source>
</reference>
<evidence type="ECO:0000313" key="2">
    <source>
        <dbReference type="Proteomes" id="UP000662904"/>
    </source>
</evidence>
<dbReference type="EC" id="2.7.1.58" evidence="1"/>
<protein>
    <submittedName>
        <fullName evidence="1">Putative 2-dehydro-3-deoxygalactonokinase DgoK1</fullName>
        <ecNumber evidence="1">2.7.1.58</ecNumber>
    </submittedName>
</protein>
<dbReference type="InterPro" id="IPR043129">
    <property type="entry name" value="ATPase_NBD"/>
</dbReference>
<sequence length="330" mass="36062">MYNITLDTGTTNTRVTLWKNQEVIDKVSREIGVRNTAIDGNNFKLKNAVKEAISEILDNNNLKLDEVNKIIASGMITSNVGLIEVPHLRAPAGIEDLAEGMVEHCIPDVVNKEIWFVPGVKNSVNEVTLENCEAMDIMRGEEVETIGLLERLNAKGPVLVILPGSHSKFVSVDREGKITGCLTSLSGELISVITNNTIIASSLKHSLTSEFNRKMVLEGYKNGEKTGLNRTIFLVRILDQFTNLSINDKANFLLGAVLSADLKAIKNSHALEVSSESNVIVAGKDILKQSFKAIIEEDGYFKNIEVVNSKQLDSLAGFGALCIAKKRGLI</sequence>
<dbReference type="Pfam" id="PF05035">
    <property type="entry name" value="DGOK"/>
    <property type="match status" value="1"/>
</dbReference>
<dbReference type="GO" id="GO:0034194">
    <property type="term" value="P:D-galactonate catabolic process"/>
    <property type="evidence" value="ECO:0007669"/>
    <property type="project" value="InterPro"/>
</dbReference>
<name>A0A8A0RN26_9FIRM</name>
<dbReference type="Gene3D" id="3.30.420.310">
    <property type="entry name" value="2-keto-3-deoxy-galactonokinase, C-terminal domain"/>
    <property type="match status" value="1"/>
</dbReference>
<dbReference type="Gene3D" id="3.30.420.300">
    <property type="entry name" value="2-keto-3-deoxy-galactonokinase, substrate binding domain"/>
    <property type="match status" value="1"/>
</dbReference>
<dbReference type="SUPFAM" id="SSF53067">
    <property type="entry name" value="Actin-like ATPase domain"/>
    <property type="match status" value="1"/>
</dbReference>
<dbReference type="KEGG" id="kme:H0A61_01643"/>
<dbReference type="InterPro" id="IPR042257">
    <property type="entry name" value="DGOK_C"/>
</dbReference>
<keyword evidence="1" id="KW-0808">Transferase</keyword>
<dbReference type="CDD" id="cd24012">
    <property type="entry name" value="ASKHA_NBD_KDGal-kinase"/>
    <property type="match status" value="1"/>
</dbReference>
<dbReference type="Proteomes" id="UP000662904">
    <property type="component" value="Chromosome"/>
</dbReference>
<organism evidence="1 2">
    <name type="scientific">Koleobacter methoxysyntrophicus</name>
    <dbReference type="NCBI Taxonomy" id="2751313"/>
    <lineage>
        <taxon>Bacteria</taxon>
        <taxon>Bacillati</taxon>
        <taxon>Bacillota</taxon>
        <taxon>Clostridia</taxon>
        <taxon>Koleobacterales</taxon>
        <taxon>Koleobacteraceae</taxon>
        <taxon>Koleobacter</taxon>
    </lineage>
</organism>
<dbReference type="GO" id="GO:0008671">
    <property type="term" value="F:2-dehydro-3-deoxygalactonokinase activity"/>
    <property type="evidence" value="ECO:0007669"/>
    <property type="project" value="UniProtKB-EC"/>
</dbReference>
<proteinExistence type="predicted"/>
<dbReference type="EMBL" id="CP059066">
    <property type="protein sequence ID" value="QSQ09282.1"/>
    <property type="molecule type" value="Genomic_DNA"/>
</dbReference>